<proteinExistence type="predicted"/>
<sequence>MKRTREGVGPIKKYDDFKFIDNLAADLRDELIRFFGKDNGLKTYVYSLLGILCKNRYDWYKDNYNHSFISKEYPNIPVSKSSVASFIKQLGVYDSLNKEFLTSRLVDHEILFLMVPLLLTMETLSFLNMVENTNKQEENK</sequence>
<evidence type="ECO:0000313" key="1">
    <source>
        <dbReference type="EMBL" id="PZV98736.1"/>
    </source>
</evidence>
<comment type="caution">
    <text evidence="1">The sequence shown here is derived from an EMBL/GenBank/DDBJ whole genome shotgun (WGS) entry which is preliminary data.</text>
</comment>
<protein>
    <submittedName>
        <fullName evidence="1">Uncharacterized protein</fullName>
    </submittedName>
</protein>
<dbReference type="OrthoDB" id="395037at2"/>
<dbReference type="EMBL" id="QKUB01000011">
    <property type="protein sequence ID" value="PZV98736.1"/>
    <property type="molecule type" value="Genomic_DNA"/>
</dbReference>
<dbReference type="Proteomes" id="UP000249646">
    <property type="component" value="Unassembled WGS sequence"/>
</dbReference>
<dbReference type="AlphaFoldDB" id="A0A2W7FXM3"/>
<keyword evidence="2" id="KW-1185">Reference proteome</keyword>
<accession>A0A2W7FXM3</accession>
<name>A0A2W7FXM3_9BACT</name>
<evidence type="ECO:0000313" key="2">
    <source>
        <dbReference type="Proteomes" id="UP000249646"/>
    </source>
</evidence>
<organism evidence="1 2">
    <name type="scientific">Metamycoplasma auris</name>
    <dbReference type="NCBI Taxonomy" id="51363"/>
    <lineage>
        <taxon>Bacteria</taxon>
        <taxon>Bacillati</taxon>
        <taxon>Mycoplasmatota</taxon>
        <taxon>Mycoplasmoidales</taxon>
        <taxon>Metamycoplasmataceae</taxon>
        <taxon>Metamycoplasma</taxon>
    </lineage>
</organism>
<reference evidence="1 2" key="1">
    <citation type="submission" date="2018-06" db="EMBL/GenBank/DDBJ databases">
        <title>Genomic Encyclopedia of Archaeal and Bacterial Type Strains, Phase II (KMG-II): from individual species to whole genera.</title>
        <authorList>
            <person name="Goeker M."/>
        </authorList>
    </citation>
    <scope>NUCLEOTIDE SEQUENCE [LARGE SCALE GENOMIC DNA]</scope>
    <source>
        <strain evidence="1 2">ATCC 51348</strain>
    </source>
</reference>
<gene>
    <name evidence="1" type="ORF">BCF89_1114</name>
</gene>
<dbReference type="RefSeq" id="WP_111518827.1">
    <property type="nucleotide sequence ID" value="NZ_QKUB01000011.1"/>
</dbReference>